<evidence type="ECO:0000256" key="1">
    <source>
        <dbReference type="ARBA" id="ARBA00022884"/>
    </source>
</evidence>
<dbReference type="GO" id="GO:0043047">
    <property type="term" value="F:single-stranded telomeric DNA binding"/>
    <property type="evidence" value="ECO:0007669"/>
    <property type="project" value="TreeGrafter"/>
</dbReference>
<dbReference type="PANTHER" id="PTHR48026:SF13">
    <property type="entry name" value="HETEROGENEOUS NUCLEAR RIBONUCLEOPROTEINS A2_B1"/>
    <property type="match status" value="1"/>
</dbReference>
<dbReference type="GO" id="GO:0000398">
    <property type="term" value="P:mRNA splicing, via spliceosome"/>
    <property type="evidence" value="ECO:0007669"/>
    <property type="project" value="TreeGrafter"/>
</dbReference>
<dbReference type="AlphaFoldDB" id="A0A836A380"/>
<dbReference type="Proteomes" id="UP000664991">
    <property type="component" value="Unassembled WGS sequence"/>
</dbReference>
<accession>A0A836A380</accession>
<dbReference type="GO" id="GO:0003730">
    <property type="term" value="F:mRNA 3'-UTR binding"/>
    <property type="evidence" value="ECO:0007669"/>
    <property type="project" value="TreeGrafter"/>
</dbReference>
<evidence type="ECO:0000256" key="2">
    <source>
        <dbReference type="PROSITE-ProRule" id="PRU00176"/>
    </source>
</evidence>
<comment type="caution">
    <text evidence="4">The sequence shown here is derived from an EMBL/GenBank/DDBJ whole genome shotgun (WGS) entry which is preliminary data.</text>
</comment>
<dbReference type="InterPro" id="IPR012677">
    <property type="entry name" value="Nucleotide-bd_a/b_plait_sf"/>
</dbReference>
<feature type="domain" description="RRM" evidence="3">
    <location>
        <begin position="21"/>
        <end position="95"/>
    </location>
</feature>
<proteinExistence type="predicted"/>
<reference evidence="4 5" key="1">
    <citation type="submission" date="2020-12" db="EMBL/GenBank/DDBJ databases">
        <title>De novo assembly of Tibetan sheep genome.</title>
        <authorList>
            <person name="Li X."/>
        </authorList>
    </citation>
    <scope>NUCLEOTIDE SEQUENCE [LARGE SCALE GENOMIC DNA]</scope>
    <source>
        <tissue evidence="4">Heart</tissue>
    </source>
</reference>
<dbReference type="SMART" id="SM00360">
    <property type="entry name" value="RRM"/>
    <property type="match status" value="1"/>
</dbReference>
<dbReference type="GO" id="GO:0051028">
    <property type="term" value="P:mRNA transport"/>
    <property type="evidence" value="ECO:0007669"/>
    <property type="project" value="TreeGrafter"/>
</dbReference>
<dbReference type="EMBL" id="JAEMGP010000005">
    <property type="protein sequence ID" value="KAG5208797.1"/>
    <property type="molecule type" value="Genomic_DNA"/>
</dbReference>
<evidence type="ECO:0000313" key="4">
    <source>
        <dbReference type="EMBL" id="KAG5208797.1"/>
    </source>
</evidence>
<keyword evidence="1 2" id="KW-0694">RNA-binding</keyword>
<dbReference type="PROSITE" id="PS50102">
    <property type="entry name" value="RRM"/>
    <property type="match status" value="1"/>
</dbReference>
<dbReference type="Gene3D" id="3.30.70.330">
    <property type="match status" value="1"/>
</dbReference>
<protein>
    <recommendedName>
        <fullName evidence="3">RRM domain-containing protein</fullName>
    </recommendedName>
</protein>
<dbReference type="PANTHER" id="PTHR48026">
    <property type="entry name" value="HOMOLOGOUS TO DROSOPHILA SQD (SQUID) PROTEIN"/>
    <property type="match status" value="1"/>
</dbReference>
<dbReference type="Pfam" id="PF00076">
    <property type="entry name" value="RRM_1"/>
    <property type="match status" value="1"/>
</dbReference>
<organism evidence="4 5">
    <name type="scientific">Ovis aries</name>
    <name type="common">Sheep</name>
    <dbReference type="NCBI Taxonomy" id="9940"/>
    <lineage>
        <taxon>Eukaryota</taxon>
        <taxon>Metazoa</taxon>
        <taxon>Chordata</taxon>
        <taxon>Craniata</taxon>
        <taxon>Vertebrata</taxon>
        <taxon>Euteleostomi</taxon>
        <taxon>Mammalia</taxon>
        <taxon>Eutheria</taxon>
        <taxon>Laurasiatheria</taxon>
        <taxon>Artiodactyla</taxon>
        <taxon>Ruminantia</taxon>
        <taxon>Pecora</taxon>
        <taxon>Bovidae</taxon>
        <taxon>Caprinae</taxon>
        <taxon>Ovis</taxon>
    </lineage>
</organism>
<evidence type="ECO:0000259" key="3">
    <source>
        <dbReference type="PROSITE" id="PS50102"/>
    </source>
</evidence>
<name>A0A836A380_SHEEP</name>
<dbReference type="InterPro" id="IPR000504">
    <property type="entry name" value="RRM_dom"/>
</dbReference>
<evidence type="ECO:0000313" key="5">
    <source>
        <dbReference type="Proteomes" id="UP000664991"/>
    </source>
</evidence>
<gene>
    <name evidence="4" type="ORF">JEQ12_016362</name>
</gene>
<sequence>MEKTEKSIALKRQKREAEQTNKLFIGVLNFETAEESLRNCYQQREELRDCVVLRDPSSQRSRRCGFVTFSSMTEVDEMPTGPHSIDGIVLEPKHVSQKQHLDSGVFFGH</sequence>
<dbReference type="GO" id="GO:0071013">
    <property type="term" value="C:catalytic step 2 spliceosome"/>
    <property type="evidence" value="ECO:0007669"/>
    <property type="project" value="TreeGrafter"/>
</dbReference>
<dbReference type="SUPFAM" id="SSF54928">
    <property type="entry name" value="RNA-binding domain, RBD"/>
    <property type="match status" value="1"/>
</dbReference>
<dbReference type="InterPro" id="IPR035979">
    <property type="entry name" value="RBD_domain_sf"/>
</dbReference>